<keyword evidence="9" id="KW-1133">Transmembrane helix</keyword>
<evidence type="ECO:0000259" key="12">
    <source>
        <dbReference type="PROSITE" id="PS50011"/>
    </source>
</evidence>
<dbReference type="PROSITE" id="PS00108">
    <property type="entry name" value="PROTEIN_KINASE_ST"/>
    <property type="match status" value="1"/>
</dbReference>
<evidence type="ECO:0000256" key="8">
    <source>
        <dbReference type="ARBA" id="ARBA00022840"/>
    </source>
</evidence>
<dbReference type="OMA" id="NEMILIF"/>
<evidence type="ECO:0000256" key="11">
    <source>
        <dbReference type="ARBA" id="ARBA00023180"/>
    </source>
</evidence>
<keyword evidence="3" id="KW-0808">Transferase</keyword>
<dbReference type="Gramene" id="PGSC0003DMT400087889">
    <property type="protein sequence ID" value="PGSC0003DMT400087889"/>
    <property type="gene ID" value="PGSC0003DMG400037460"/>
</dbReference>
<reference evidence="14" key="1">
    <citation type="journal article" date="2011" name="Nature">
        <title>Genome sequence and analysis of the tuber crop potato.</title>
        <authorList>
            <consortium name="The Potato Genome Sequencing Consortium"/>
        </authorList>
    </citation>
    <scope>NUCLEOTIDE SEQUENCE [LARGE SCALE GENOMIC DNA]</scope>
    <source>
        <strain evidence="14">cv. DM1-3 516 R44</strain>
    </source>
</reference>
<dbReference type="EnsemblPlants" id="PGSC0003DMT400087889">
    <property type="protein sequence ID" value="PGSC0003DMT400087889"/>
    <property type="gene ID" value="PGSC0003DMG400037460"/>
</dbReference>
<dbReference type="PROSITE" id="PS50011">
    <property type="entry name" value="PROTEIN_KINASE_DOM"/>
    <property type="match status" value="1"/>
</dbReference>
<dbReference type="PANTHER" id="PTHR27003">
    <property type="entry name" value="OS07G0166700 PROTEIN"/>
    <property type="match status" value="1"/>
</dbReference>
<evidence type="ECO:0000256" key="5">
    <source>
        <dbReference type="ARBA" id="ARBA00022729"/>
    </source>
</evidence>
<evidence type="ECO:0000256" key="3">
    <source>
        <dbReference type="ARBA" id="ARBA00022679"/>
    </source>
</evidence>
<dbReference type="GO" id="GO:0004674">
    <property type="term" value="F:protein serine/threonine kinase activity"/>
    <property type="evidence" value="ECO:0007669"/>
    <property type="project" value="UniProtKB-KW"/>
</dbReference>
<keyword evidence="10" id="KW-0472">Membrane</keyword>
<dbReference type="HOGENOM" id="CLU_000288_21_4_1"/>
<dbReference type="CDD" id="cd14066">
    <property type="entry name" value="STKc_IRAK"/>
    <property type="match status" value="1"/>
</dbReference>
<dbReference type="eggNOG" id="KOG1187">
    <property type="taxonomic scope" value="Eukaryota"/>
</dbReference>
<dbReference type="InterPro" id="IPR000719">
    <property type="entry name" value="Prot_kinase_dom"/>
</dbReference>
<dbReference type="FunFam" id="3.30.200.20:FF:000039">
    <property type="entry name" value="receptor-like protein kinase FERONIA"/>
    <property type="match status" value="1"/>
</dbReference>
<reference evidence="13" key="2">
    <citation type="submission" date="2015-06" db="UniProtKB">
        <authorList>
            <consortium name="EnsemblPlants"/>
        </authorList>
    </citation>
    <scope>IDENTIFICATION</scope>
    <source>
        <strain evidence="13">DM1-3 516 R44</strain>
    </source>
</reference>
<evidence type="ECO:0000313" key="13">
    <source>
        <dbReference type="EnsemblPlants" id="PGSC0003DMT400087889"/>
    </source>
</evidence>
<feature type="domain" description="Protein kinase" evidence="12">
    <location>
        <begin position="35"/>
        <end position="313"/>
    </location>
</feature>
<dbReference type="GO" id="GO:0004672">
    <property type="term" value="F:protein kinase activity"/>
    <property type="evidence" value="ECO:0000318"/>
    <property type="project" value="GO_Central"/>
</dbReference>
<dbReference type="SMART" id="SM00220">
    <property type="entry name" value="S_TKc"/>
    <property type="match status" value="1"/>
</dbReference>
<evidence type="ECO:0000256" key="4">
    <source>
        <dbReference type="ARBA" id="ARBA00022692"/>
    </source>
</evidence>
<evidence type="ECO:0000256" key="6">
    <source>
        <dbReference type="ARBA" id="ARBA00022741"/>
    </source>
</evidence>
<keyword evidence="8" id="KW-0067">ATP-binding</keyword>
<dbReference type="KEGG" id="sot:102579134"/>
<dbReference type="SUPFAM" id="SSF56112">
    <property type="entry name" value="Protein kinase-like (PK-like)"/>
    <property type="match status" value="1"/>
</dbReference>
<name>M1DES2_SOLTU</name>
<dbReference type="GO" id="GO:0004714">
    <property type="term" value="F:transmembrane receptor protein tyrosine kinase activity"/>
    <property type="evidence" value="ECO:0007669"/>
    <property type="project" value="InterPro"/>
</dbReference>
<keyword evidence="11" id="KW-0325">Glycoprotein</keyword>
<keyword evidence="2" id="KW-0723">Serine/threonine-protein kinase</keyword>
<evidence type="ECO:0000313" key="14">
    <source>
        <dbReference type="Proteomes" id="UP000011115"/>
    </source>
</evidence>
<dbReference type="Proteomes" id="UP000011115">
    <property type="component" value="Unassembled WGS sequence"/>
</dbReference>
<evidence type="ECO:0000256" key="9">
    <source>
        <dbReference type="ARBA" id="ARBA00022989"/>
    </source>
</evidence>
<dbReference type="InParanoid" id="M1DES2"/>
<sequence length="364" mass="41004">MGSKHSKGTTYTSDPVPFAALQLPFAALQEATNNFDDKFFIAEGGFGKVYRGVLRDGTNVALKRHNRKFQRSIEEFRTEIEILSQFRQPNLVSLIGYCNDNNEMILIFEYLENGNLRSHLYGTHLPILSWEQRLEICIGAARGLHYLHTSRIIHRDVKSSNILLDENFVPKIADFGISKKGTDLDQTHLSTRIIGTVGYIAPEYVIRGHLTEKSDVYSFGVVLFEVLCARPAIGHYISKEMVSLAEWAIDSQKKGQLEQIVDPNLLVKIRPESLRKFGETAVKCLAVSGVDRPSMSYVLWNLEYALHLQEPVIPDYPEEDSSFPIRELLPLINDFTDVDASSNVAQVGTSNLDDISSDELISPR</sequence>
<dbReference type="AlphaFoldDB" id="M1DES2"/>
<comment type="subcellular location">
    <subcellularLocation>
        <location evidence="1">Membrane</location>
        <topology evidence="1">Single-pass type I membrane protein</topology>
    </subcellularLocation>
</comment>
<evidence type="ECO:0000256" key="10">
    <source>
        <dbReference type="ARBA" id="ARBA00023136"/>
    </source>
</evidence>
<dbReference type="PaxDb" id="4113-PGSC0003DMT400087889"/>
<organism evidence="13 14">
    <name type="scientific">Solanum tuberosum</name>
    <name type="common">Potato</name>
    <dbReference type="NCBI Taxonomy" id="4113"/>
    <lineage>
        <taxon>Eukaryota</taxon>
        <taxon>Viridiplantae</taxon>
        <taxon>Streptophyta</taxon>
        <taxon>Embryophyta</taxon>
        <taxon>Tracheophyta</taxon>
        <taxon>Spermatophyta</taxon>
        <taxon>Magnoliopsida</taxon>
        <taxon>eudicotyledons</taxon>
        <taxon>Gunneridae</taxon>
        <taxon>Pentapetalae</taxon>
        <taxon>asterids</taxon>
        <taxon>lamiids</taxon>
        <taxon>Solanales</taxon>
        <taxon>Solanaceae</taxon>
        <taxon>Solanoideae</taxon>
        <taxon>Solaneae</taxon>
        <taxon>Solanum</taxon>
    </lineage>
</organism>
<evidence type="ECO:0000256" key="1">
    <source>
        <dbReference type="ARBA" id="ARBA00004479"/>
    </source>
</evidence>
<keyword evidence="6" id="KW-0547">Nucleotide-binding</keyword>
<gene>
    <name evidence="13" type="primary">LOC102579134</name>
</gene>
<protein>
    <submittedName>
        <fullName evidence="13">Pto</fullName>
    </submittedName>
</protein>
<proteinExistence type="predicted"/>
<dbReference type="Pfam" id="PF07714">
    <property type="entry name" value="PK_Tyr_Ser-Thr"/>
    <property type="match status" value="1"/>
</dbReference>
<accession>M1DES2</accession>
<dbReference type="GeneID" id="102579134"/>
<dbReference type="Gene3D" id="1.10.510.10">
    <property type="entry name" value="Transferase(Phosphotransferase) domain 1"/>
    <property type="match status" value="1"/>
</dbReference>
<dbReference type="Gene3D" id="3.30.200.20">
    <property type="entry name" value="Phosphorylase Kinase, domain 1"/>
    <property type="match status" value="1"/>
</dbReference>
<dbReference type="InterPro" id="IPR001245">
    <property type="entry name" value="Ser-Thr/Tyr_kinase_cat_dom"/>
</dbReference>
<evidence type="ECO:0000256" key="7">
    <source>
        <dbReference type="ARBA" id="ARBA00022777"/>
    </source>
</evidence>
<dbReference type="InterPro" id="IPR011009">
    <property type="entry name" value="Kinase-like_dom_sf"/>
</dbReference>
<dbReference type="OrthoDB" id="4062651at2759"/>
<dbReference type="PANTHER" id="PTHR27003:SF375">
    <property type="entry name" value="RECEPTOR-LIKE PROTEIN KINASE HERK 1"/>
    <property type="match status" value="1"/>
</dbReference>
<dbReference type="InterPro" id="IPR008271">
    <property type="entry name" value="Ser/Thr_kinase_AS"/>
</dbReference>
<keyword evidence="5" id="KW-0732">Signal</keyword>
<dbReference type="GO" id="GO:0005886">
    <property type="term" value="C:plasma membrane"/>
    <property type="evidence" value="ECO:0000318"/>
    <property type="project" value="GO_Central"/>
</dbReference>
<dbReference type="GO" id="GO:0005524">
    <property type="term" value="F:ATP binding"/>
    <property type="evidence" value="ECO:0007669"/>
    <property type="project" value="UniProtKB-KW"/>
</dbReference>
<dbReference type="InterPro" id="IPR045272">
    <property type="entry name" value="ANXUR1/2-like"/>
</dbReference>
<evidence type="ECO:0000256" key="2">
    <source>
        <dbReference type="ARBA" id="ARBA00022527"/>
    </source>
</evidence>
<dbReference type="FunFam" id="1.10.510.10:FF:000252">
    <property type="entry name" value="Receptor-like protein kinase FERONIA"/>
    <property type="match status" value="1"/>
</dbReference>
<keyword evidence="7" id="KW-0418">Kinase</keyword>
<dbReference type="RefSeq" id="XP_006356403.1">
    <property type="nucleotide sequence ID" value="XM_006356341.2"/>
</dbReference>
<dbReference type="SMR" id="M1DES2"/>
<keyword evidence="14" id="KW-1185">Reference proteome</keyword>
<keyword evidence="4" id="KW-0812">Transmembrane</keyword>